<accession>A0A176VRC2</accession>
<gene>
    <name evidence="1" type="ORF">AXG93_3030s1020</name>
</gene>
<evidence type="ECO:0000313" key="1">
    <source>
        <dbReference type="EMBL" id="OAE22555.1"/>
    </source>
</evidence>
<sequence length="191" mass="21069">MSDRLRSLPPRMNLIMILTIVSESIKPVQSPKLGLQTIVTTFEVATDMSSRSRNVLFTGFHSTHAYSTAYLCKLVAQHIETSGKPLHRRAADLNVQSSELLPETSHCTESQAPSTWTQSLLARLPRGVLSALTLTAFVQREKRVAKILLPAAPFVETLTACAQMPSESQVYRTGDCVAVWPETSAKITRMT</sequence>
<proteinExistence type="predicted"/>
<dbReference type="EMBL" id="LVLJ01003160">
    <property type="protein sequence ID" value="OAE22555.1"/>
    <property type="molecule type" value="Genomic_DNA"/>
</dbReference>
<organism evidence="1 2">
    <name type="scientific">Marchantia polymorpha subsp. ruderalis</name>
    <dbReference type="NCBI Taxonomy" id="1480154"/>
    <lineage>
        <taxon>Eukaryota</taxon>
        <taxon>Viridiplantae</taxon>
        <taxon>Streptophyta</taxon>
        <taxon>Embryophyta</taxon>
        <taxon>Marchantiophyta</taxon>
        <taxon>Marchantiopsida</taxon>
        <taxon>Marchantiidae</taxon>
        <taxon>Marchantiales</taxon>
        <taxon>Marchantiaceae</taxon>
        <taxon>Marchantia</taxon>
    </lineage>
</organism>
<evidence type="ECO:0000313" key="2">
    <source>
        <dbReference type="Proteomes" id="UP000077202"/>
    </source>
</evidence>
<protein>
    <submittedName>
        <fullName evidence="1">Uncharacterized protein</fullName>
    </submittedName>
</protein>
<dbReference type="AlphaFoldDB" id="A0A176VRC2"/>
<dbReference type="Proteomes" id="UP000077202">
    <property type="component" value="Unassembled WGS sequence"/>
</dbReference>
<name>A0A176VRC2_MARPO</name>
<comment type="caution">
    <text evidence="1">The sequence shown here is derived from an EMBL/GenBank/DDBJ whole genome shotgun (WGS) entry which is preliminary data.</text>
</comment>
<reference evidence="1" key="1">
    <citation type="submission" date="2016-03" db="EMBL/GenBank/DDBJ databases">
        <title>Mechanisms controlling the formation of the plant cell surface in tip-growing cells are functionally conserved among land plants.</title>
        <authorList>
            <person name="Honkanen S."/>
            <person name="Jones V.A."/>
            <person name="Morieri G."/>
            <person name="Champion C."/>
            <person name="Hetherington A.J."/>
            <person name="Kelly S."/>
            <person name="Saint-Marcoux D."/>
            <person name="Proust H."/>
            <person name="Prescott H."/>
            <person name="Dolan L."/>
        </authorList>
    </citation>
    <scope>NUCLEOTIDE SEQUENCE [LARGE SCALE GENOMIC DNA]</scope>
    <source>
        <tissue evidence="1">Whole gametophyte</tissue>
    </source>
</reference>
<keyword evidence="2" id="KW-1185">Reference proteome</keyword>